<keyword evidence="1" id="KW-0812">Transmembrane</keyword>
<accession>A0A918PMV1</accession>
<dbReference type="Proteomes" id="UP000648075">
    <property type="component" value="Unassembled WGS sequence"/>
</dbReference>
<dbReference type="EMBL" id="BMZA01000026">
    <property type="protein sequence ID" value="GGZ16268.1"/>
    <property type="molecule type" value="Genomic_DNA"/>
</dbReference>
<sequence length="64" mass="6182">MPSPAALLRLTTASGRRPNAVALAVLAIATLLDMAILAGALGGGDALATPVRAPATCGCSIPLS</sequence>
<protein>
    <submittedName>
        <fullName evidence="2">Uncharacterized protein</fullName>
    </submittedName>
</protein>
<proteinExistence type="predicted"/>
<reference evidence="2" key="1">
    <citation type="journal article" date="2014" name="Int. J. Syst. Evol. Microbiol.">
        <title>Complete genome sequence of Corynebacterium casei LMG S-19264T (=DSM 44701T), isolated from a smear-ripened cheese.</title>
        <authorList>
            <consortium name="US DOE Joint Genome Institute (JGI-PGF)"/>
            <person name="Walter F."/>
            <person name="Albersmeier A."/>
            <person name="Kalinowski J."/>
            <person name="Ruckert C."/>
        </authorList>
    </citation>
    <scope>NUCLEOTIDE SEQUENCE</scope>
    <source>
        <strain evidence="2">KCTC 32255</strain>
    </source>
</reference>
<evidence type="ECO:0000313" key="2">
    <source>
        <dbReference type="EMBL" id="GGZ16268.1"/>
    </source>
</evidence>
<name>A0A918PMV1_9SPHN</name>
<comment type="caution">
    <text evidence="2">The sequence shown here is derived from an EMBL/GenBank/DDBJ whole genome shotgun (WGS) entry which is preliminary data.</text>
</comment>
<gene>
    <name evidence="2" type="ORF">GCM10011614_33810</name>
</gene>
<evidence type="ECO:0000313" key="3">
    <source>
        <dbReference type="Proteomes" id="UP000648075"/>
    </source>
</evidence>
<keyword evidence="1" id="KW-0472">Membrane</keyword>
<organism evidence="2 3">
    <name type="scientific">Novosphingobium colocasiae</name>
    <dbReference type="NCBI Taxonomy" id="1256513"/>
    <lineage>
        <taxon>Bacteria</taxon>
        <taxon>Pseudomonadati</taxon>
        <taxon>Pseudomonadota</taxon>
        <taxon>Alphaproteobacteria</taxon>
        <taxon>Sphingomonadales</taxon>
        <taxon>Sphingomonadaceae</taxon>
        <taxon>Novosphingobium</taxon>
    </lineage>
</organism>
<keyword evidence="1" id="KW-1133">Transmembrane helix</keyword>
<dbReference type="AlphaFoldDB" id="A0A918PMV1"/>
<dbReference type="RefSeq" id="WP_189622469.1">
    <property type="nucleotide sequence ID" value="NZ_BMZA01000026.1"/>
</dbReference>
<evidence type="ECO:0000256" key="1">
    <source>
        <dbReference type="SAM" id="Phobius"/>
    </source>
</evidence>
<feature type="transmembrane region" description="Helical" evidence="1">
    <location>
        <begin position="20"/>
        <end position="42"/>
    </location>
</feature>
<reference evidence="2" key="2">
    <citation type="submission" date="2020-09" db="EMBL/GenBank/DDBJ databases">
        <authorList>
            <person name="Sun Q."/>
            <person name="Kim S."/>
        </authorList>
    </citation>
    <scope>NUCLEOTIDE SEQUENCE</scope>
    <source>
        <strain evidence="2">KCTC 32255</strain>
    </source>
</reference>
<keyword evidence="3" id="KW-1185">Reference proteome</keyword>